<dbReference type="EMBL" id="LT552383">
    <property type="protein sequence ID" value="SAL98949.1"/>
    <property type="molecule type" value="Genomic_DNA"/>
</dbReference>
<dbReference type="GO" id="GO:0008622">
    <property type="term" value="C:epsilon DNA polymerase complex"/>
    <property type="evidence" value="ECO:0007669"/>
    <property type="project" value="TreeGrafter"/>
</dbReference>
<dbReference type="GO" id="GO:0031490">
    <property type="term" value="F:chromatin DNA binding"/>
    <property type="evidence" value="ECO:0007669"/>
    <property type="project" value="TreeGrafter"/>
</dbReference>
<dbReference type="PANTHER" id="PTHR46172:SF1">
    <property type="entry name" value="DNA POLYMERASE EPSILON SUBUNIT 3"/>
    <property type="match status" value="1"/>
</dbReference>
<keyword evidence="2" id="KW-0539">Nucleus</keyword>
<dbReference type="OrthoDB" id="1707486at2759"/>
<comment type="subcellular location">
    <subcellularLocation>
        <location evidence="1">Nucleus</location>
    </subcellularLocation>
</comment>
<dbReference type="Pfam" id="PF00808">
    <property type="entry name" value="CBFD_NFYB_HMF"/>
    <property type="match status" value="1"/>
</dbReference>
<dbReference type="InParanoid" id="A0A168MPT4"/>
<dbReference type="GO" id="GO:0031507">
    <property type="term" value="P:heterochromatin formation"/>
    <property type="evidence" value="ECO:0007669"/>
    <property type="project" value="TreeGrafter"/>
</dbReference>
<evidence type="ECO:0000256" key="5">
    <source>
        <dbReference type="SAM" id="MobiDB-lite"/>
    </source>
</evidence>
<dbReference type="GO" id="GO:0006974">
    <property type="term" value="P:DNA damage response"/>
    <property type="evidence" value="ECO:0007669"/>
    <property type="project" value="TreeGrafter"/>
</dbReference>
<dbReference type="SUPFAM" id="SSF47113">
    <property type="entry name" value="Histone-fold"/>
    <property type="match status" value="1"/>
</dbReference>
<dbReference type="AlphaFoldDB" id="A0A168MPT4"/>
<feature type="compositionally biased region" description="Acidic residues" evidence="5">
    <location>
        <begin position="150"/>
        <end position="166"/>
    </location>
</feature>
<dbReference type="InterPro" id="IPR003958">
    <property type="entry name" value="CBFA_NFYB_domain"/>
</dbReference>
<feature type="region of interest" description="Disordered" evidence="5">
    <location>
        <begin position="91"/>
        <end position="166"/>
    </location>
</feature>
<dbReference type="GO" id="GO:0046982">
    <property type="term" value="F:protein heterodimerization activity"/>
    <property type="evidence" value="ECO:0007669"/>
    <property type="project" value="InterPro"/>
</dbReference>
<evidence type="ECO:0000259" key="6">
    <source>
        <dbReference type="Pfam" id="PF00808"/>
    </source>
</evidence>
<organism evidence="7">
    <name type="scientific">Absidia glauca</name>
    <name type="common">Pin mould</name>
    <dbReference type="NCBI Taxonomy" id="4829"/>
    <lineage>
        <taxon>Eukaryota</taxon>
        <taxon>Fungi</taxon>
        <taxon>Fungi incertae sedis</taxon>
        <taxon>Mucoromycota</taxon>
        <taxon>Mucoromycotina</taxon>
        <taxon>Mucoromycetes</taxon>
        <taxon>Mucorales</taxon>
        <taxon>Cunninghamellaceae</taxon>
        <taxon>Absidia</taxon>
    </lineage>
</organism>
<evidence type="ECO:0000313" key="8">
    <source>
        <dbReference type="Proteomes" id="UP000078561"/>
    </source>
</evidence>
<proteinExistence type="predicted"/>
<feature type="domain" description="Transcription factor CBF/NF-Y/archaeal histone" evidence="6">
    <location>
        <begin position="8"/>
        <end position="72"/>
    </location>
</feature>
<evidence type="ECO:0000256" key="4">
    <source>
        <dbReference type="ARBA" id="ARBA00042096"/>
    </source>
</evidence>
<evidence type="ECO:0000313" key="7">
    <source>
        <dbReference type="EMBL" id="SAL98949.1"/>
    </source>
</evidence>
<feature type="compositionally biased region" description="Basic and acidic residues" evidence="5">
    <location>
        <begin position="135"/>
        <end position="149"/>
    </location>
</feature>
<dbReference type="GO" id="GO:0008623">
    <property type="term" value="C:CHRAC"/>
    <property type="evidence" value="ECO:0007669"/>
    <property type="project" value="TreeGrafter"/>
</dbReference>
<dbReference type="InterPro" id="IPR051377">
    <property type="entry name" value="DNA_Pol-Epsilon_Subunit"/>
</dbReference>
<accession>A0A168MPT4</accession>
<dbReference type="Gene3D" id="1.10.20.10">
    <property type="entry name" value="Histone, subunit A"/>
    <property type="match status" value="1"/>
</dbReference>
<dbReference type="FunCoup" id="A0A168MPT4">
    <property type="interactions" value="88"/>
</dbReference>
<dbReference type="Proteomes" id="UP000078561">
    <property type="component" value="Unassembled WGS sequence"/>
</dbReference>
<reference evidence="7" key="1">
    <citation type="submission" date="2016-04" db="EMBL/GenBank/DDBJ databases">
        <authorList>
            <person name="Evans L.H."/>
            <person name="Alamgir A."/>
            <person name="Owens N."/>
            <person name="Weber N.D."/>
            <person name="Virtaneva K."/>
            <person name="Barbian K."/>
            <person name="Babar A."/>
            <person name="Rosenke K."/>
        </authorList>
    </citation>
    <scope>NUCLEOTIDE SEQUENCE [LARGE SCALE GENOMIC DNA]</scope>
    <source>
        <strain evidence="7">CBS 101.48</strain>
    </source>
</reference>
<evidence type="ECO:0000256" key="2">
    <source>
        <dbReference type="ARBA" id="ARBA00023242"/>
    </source>
</evidence>
<dbReference type="InterPro" id="IPR009072">
    <property type="entry name" value="Histone-fold"/>
</dbReference>
<protein>
    <recommendedName>
        <fullName evidence="3">DNA polymerase epsilon subunit D</fullName>
    </recommendedName>
    <alternativeName>
        <fullName evidence="4">DNA polymerase II subunit D</fullName>
    </alternativeName>
</protein>
<evidence type="ECO:0000256" key="1">
    <source>
        <dbReference type="ARBA" id="ARBA00004123"/>
    </source>
</evidence>
<keyword evidence="8" id="KW-1185">Reference proteome</keyword>
<dbReference type="GO" id="GO:0006272">
    <property type="term" value="P:leading strand elongation"/>
    <property type="evidence" value="ECO:0007669"/>
    <property type="project" value="TreeGrafter"/>
</dbReference>
<sequence>MSSIEDHELPKANVTRVLKQSLPHGTALQKNAKLAVSKAATVFISYITSLAHDTAKSSNHKTITTADVMKAMEVAELDHLIPQLQARLKEYQDVQNERKQRKKDKQQTEPTPSRTKRALDEDDGSQQDTPTGDQVDSRKKVKENGGEEKDGNEEEEASSNVEPMEE</sequence>
<dbReference type="PANTHER" id="PTHR46172">
    <property type="entry name" value="DNA POLYMERASE EPSILON SUBUNIT 3"/>
    <property type="match status" value="1"/>
</dbReference>
<dbReference type="OMA" id="EIWKANR"/>
<dbReference type="STRING" id="4829.A0A168MPT4"/>
<gene>
    <name evidence="7" type="primary">ABSGL_04520.1 scaffold 5475</name>
</gene>
<dbReference type="CDD" id="cd22928">
    <property type="entry name" value="HFD_POLE3_DPB4"/>
    <property type="match status" value="1"/>
</dbReference>
<name>A0A168MPT4_ABSGL</name>
<evidence type="ECO:0000256" key="3">
    <source>
        <dbReference type="ARBA" id="ARBA00039775"/>
    </source>
</evidence>